<dbReference type="eggNOG" id="COG4607">
    <property type="taxonomic scope" value="Bacteria"/>
</dbReference>
<evidence type="ECO:0000256" key="3">
    <source>
        <dbReference type="ARBA" id="ARBA00022448"/>
    </source>
</evidence>
<evidence type="ECO:0000256" key="1">
    <source>
        <dbReference type="ARBA" id="ARBA00004196"/>
    </source>
</evidence>
<dbReference type="AlphaFoldDB" id="A0A031JTZ6"/>
<feature type="signal peptide" evidence="6">
    <location>
        <begin position="1"/>
        <end position="24"/>
    </location>
</feature>
<protein>
    <submittedName>
        <fullName evidence="9">BauB</fullName>
    </submittedName>
    <submittedName>
        <fullName evidence="8">Ferric anguibactin-binding protein</fullName>
    </submittedName>
</protein>
<gene>
    <name evidence="8" type="ORF">BES08_24335</name>
    <name evidence="9" type="ORF">BV97_02917</name>
</gene>
<keyword evidence="5 6" id="KW-0732">Signal</keyword>
<dbReference type="SUPFAM" id="SSF53807">
    <property type="entry name" value="Helical backbone' metal receptor"/>
    <property type="match status" value="1"/>
</dbReference>
<reference evidence="8" key="2">
    <citation type="submission" date="2016-08" db="EMBL/GenBank/DDBJ databases">
        <authorList>
            <person name="Seilhamer J.J."/>
        </authorList>
    </citation>
    <scope>NUCLEOTIDE SEQUENCE [LARGE SCALE GENOMIC DNA]</scope>
    <source>
        <strain evidence="8">SA1</strain>
        <plasmid evidence="8">pSA1</plasmid>
    </source>
</reference>
<keyword evidence="11" id="KW-1185">Reference proteome</keyword>
<dbReference type="PROSITE" id="PS50983">
    <property type="entry name" value="FE_B12_PBP"/>
    <property type="match status" value="1"/>
</dbReference>
<evidence type="ECO:0000256" key="2">
    <source>
        <dbReference type="ARBA" id="ARBA00008814"/>
    </source>
</evidence>
<dbReference type="KEGG" id="nre:BES08_24335"/>
<comment type="similarity">
    <text evidence="2">Belongs to the bacterial solute-binding protein 8 family.</text>
</comment>
<evidence type="ECO:0000313" key="10">
    <source>
        <dbReference type="Proteomes" id="UP000024329"/>
    </source>
</evidence>
<dbReference type="InterPro" id="IPR051313">
    <property type="entry name" value="Bact_iron-sidero_bind"/>
</dbReference>
<organism evidence="9 10">
    <name type="scientific">Novosphingobium resinovorum</name>
    <dbReference type="NCBI Taxonomy" id="158500"/>
    <lineage>
        <taxon>Bacteria</taxon>
        <taxon>Pseudomonadati</taxon>
        <taxon>Pseudomonadota</taxon>
        <taxon>Alphaproteobacteria</taxon>
        <taxon>Sphingomonadales</taxon>
        <taxon>Sphingomonadaceae</taxon>
        <taxon>Novosphingobium</taxon>
    </lineage>
</organism>
<dbReference type="Proteomes" id="UP000024329">
    <property type="component" value="Unassembled WGS sequence"/>
</dbReference>
<dbReference type="PROSITE" id="PS51257">
    <property type="entry name" value="PROKAR_LIPOPROTEIN"/>
    <property type="match status" value="1"/>
</dbReference>
<sequence length="322" mass="34798">MIRIHRHAMVAAMALLIQSCNGTAASKGQDAAATDAGPISVKHGLGTTIIPHRPTRVAALDMNEIDMLDQLGIPVSGMPKDFVPPFLAGHADDAKVEDLGSIVQPNLERVHAMRPDLILITPLQANHYPELSQIAPTVQFDVNFKHSGADHIRVVQDHLATLGRIFGKEDLARQKSAELGAAAAKLRAITEKRPERALILMHNQGAFASLGVNSRYGFIFQALGVKSASPAVEAGLHGQPVSSEFIRAADPDILYIIDRTAVMEHRSAINADSVDNPLLRQTKAWKNGHVVFVDPQAWYVMAASPTSLKTMMADVLRGYGKP</sequence>
<dbReference type="InterPro" id="IPR002491">
    <property type="entry name" value="ABC_transptr_periplasmic_BD"/>
</dbReference>
<feature type="domain" description="Fe/B12 periplasmic-binding" evidence="7">
    <location>
        <begin position="56"/>
        <end position="322"/>
    </location>
</feature>
<reference evidence="11" key="3">
    <citation type="journal article" date="2017" name="J. Biotechnol.">
        <title>Complete genome sequence of Novosphingobium resinovorum SA1, a versatile xenobiotic-degrading bacterium capable of utilizing sulfanilic acid.</title>
        <authorList>
            <person name="Hegedus B."/>
            <person name="Kos P.B."/>
            <person name="Balint B."/>
            <person name="Maroti G."/>
            <person name="Gan H.M."/>
            <person name="Perei K."/>
            <person name="Rakhely G."/>
        </authorList>
    </citation>
    <scope>NUCLEOTIDE SEQUENCE [LARGE SCALE GENOMIC DNA]</scope>
    <source>
        <strain evidence="11">SA1</strain>
    </source>
</reference>
<keyword evidence="8" id="KW-0614">Plasmid</keyword>
<keyword evidence="4" id="KW-0408">Iron</keyword>
<dbReference type="RefSeq" id="WP_036526624.1">
    <property type="nucleotide sequence ID" value="NZ_CP017076.1"/>
</dbReference>
<dbReference type="Gene3D" id="3.40.50.1980">
    <property type="entry name" value="Nitrogenase molybdenum iron protein domain"/>
    <property type="match status" value="2"/>
</dbReference>
<evidence type="ECO:0000256" key="4">
    <source>
        <dbReference type="ARBA" id="ARBA00022496"/>
    </source>
</evidence>
<comment type="subcellular location">
    <subcellularLocation>
        <location evidence="1">Cell envelope</location>
    </subcellularLocation>
</comment>
<keyword evidence="4" id="KW-0410">Iron transport</keyword>
<feature type="chain" id="PRO_5014496890" evidence="6">
    <location>
        <begin position="25"/>
        <end position="322"/>
    </location>
</feature>
<geneLocation type="plasmid" evidence="8 11">
    <name>pSA1</name>
</geneLocation>
<proteinExistence type="inferred from homology"/>
<evidence type="ECO:0000313" key="8">
    <source>
        <dbReference type="EMBL" id="AOR79883.1"/>
    </source>
</evidence>
<dbReference type="EMBL" id="CP017076">
    <property type="protein sequence ID" value="AOR79883.1"/>
    <property type="molecule type" value="Genomic_DNA"/>
</dbReference>
<keyword evidence="4" id="KW-0406">Ion transport</keyword>
<evidence type="ECO:0000313" key="11">
    <source>
        <dbReference type="Proteomes" id="UP000094626"/>
    </source>
</evidence>
<dbReference type="PANTHER" id="PTHR30532:SF28">
    <property type="entry name" value="PETROBACTIN-BINDING PROTEIN YCLQ"/>
    <property type="match status" value="1"/>
</dbReference>
<dbReference type="Proteomes" id="UP000094626">
    <property type="component" value="Plasmid pSA1"/>
</dbReference>
<dbReference type="GO" id="GO:1901678">
    <property type="term" value="P:iron coordination entity transport"/>
    <property type="evidence" value="ECO:0007669"/>
    <property type="project" value="UniProtKB-ARBA"/>
</dbReference>
<name>A0A031JTZ6_9SPHN</name>
<evidence type="ECO:0000256" key="5">
    <source>
        <dbReference type="ARBA" id="ARBA00022729"/>
    </source>
</evidence>
<evidence type="ECO:0000256" key="6">
    <source>
        <dbReference type="SAM" id="SignalP"/>
    </source>
</evidence>
<keyword evidence="3" id="KW-0813">Transport</keyword>
<dbReference type="Pfam" id="PF01497">
    <property type="entry name" value="Peripla_BP_2"/>
    <property type="match status" value="1"/>
</dbReference>
<dbReference type="InterPro" id="IPR033870">
    <property type="entry name" value="FatB"/>
</dbReference>
<dbReference type="PANTHER" id="PTHR30532">
    <property type="entry name" value="IRON III DICITRATE-BINDING PERIPLASMIC PROTEIN"/>
    <property type="match status" value="1"/>
</dbReference>
<dbReference type="PATRIC" id="fig|158500.4.peg.2984"/>
<evidence type="ECO:0000313" key="9">
    <source>
        <dbReference type="EMBL" id="EZP81256.1"/>
    </source>
</evidence>
<dbReference type="GO" id="GO:0030288">
    <property type="term" value="C:outer membrane-bounded periplasmic space"/>
    <property type="evidence" value="ECO:0007669"/>
    <property type="project" value="TreeGrafter"/>
</dbReference>
<reference evidence="9 10" key="1">
    <citation type="submission" date="2014-03" db="EMBL/GenBank/DDBJ databases">
        <title>Whole genome sequence of Novosphingobium resinovorum KF1.</title>
        <authorList>
            <person name="Gan H.M."/>
            <person name="Gan H.Y."/>
            <person name="Chew T.H."/>
            <person name="Savka M.A."/>
        </authorList>
    </citation>
    <scope>NUCLEOTIDE SEQUENCE [LARGE SCALE GENOMIC DNA]</scope>
    <source>
        <strain evidence="9 10">KF1</strain>
    </source>
</reference>
<evidence type="ECO:0000259" key="7">
    <source>
        <dbReference type="PROSITE" id="PS50983"/>
    </source>
</evidence>
<dbReference type="CDD" id="cd01140">
    <property type="entry name" value="FatB"/>
    <property type="match status" value="1"/>
</dbReference>
<accession>A0A031JTZ6</accession>
<dbReference type="OrthoDB" id="63946at2"/>
<dbReference type="EMBL" id="JFYZ01000013">
    <property type="protein sequence ID" value="EZP81256.1"/>
    <property type="molecule type" value="Genomic_DNA"/>
</dbReference>